<accession>A0A1A6H815</accession>
<dbReference type="Proteomes" id="UP000092124">
    <property type="component" value="Unassembled WGS sequence"/>
</dbReference>
<feature type="non-terminal residue" evidence="6">
    <location>
        <position position="74"/>
    </location>
</feature>
<evidence type="ECO:0000313" key="6">
    <source>
        <dbReference type="EMBL" id="OBS73990.1"/>
    </source>
</evidence>
<sequence length="74" mass="7741">ASKYSDSRAEAEAVQLRDRVGIACASPASAATMPKRKVSAERAAKAEPKRRSARLSAKPALPSGGNLLSAMLFI</sequence>
<evidence type="ECO:0000256" key="1">
    <source>
        <dbReference type="ARBA" id="ARBA00004123"/>
    </source>
</evidence>
<feature type="region of interest" description="Disordered" evidence="5">
    <location>
        <begin position="31"/>
        <end position="58"/>
    </location>
</feature>
<dbReference type="InterPro" id="IPR000079">
    <property type="entry name" value="HMGN_fam"/>
</dbReference>
<dbReference type="AlphaFoldDB" id="A0A1A6H815"/>
<proteinExistence type="inferred from homology"/>
<evidence type="ECO:0000256" key="4">
    <source>
        <dbReference type="ARBA" id="ARBA00023242"/>
    </source>
</evidence>
<comment type="caution">
    <text evidence="6">The sequence shown here is derived from an EMBL/GenBank/DDBJ whole genome shotgun (WGS) entry which is preliminary data.</text>
</comment>
<dbReference type="Pfam" id="PF01101">
    <property type="entry name" value="HMG14_17"/>
    <property type="match status" value="1"/>
</dbReference>
<dbReference type="GO" id="GO:0005634">
    <property type="term" value="C:nucleus"/>
    <property type="evidence" value="ECO:0007669"/>
    <property type="project" value="UniProtKB-SubCell"/>
</dbReference>
<evidence type="ECO:0000313" key="7">
    <source>
        <dbReference type="Proteomes" id="UP000092124"/>
    </source>
</evidence>
<keyword evidence="3" id="KW-0238">DNA-binding</keyword>
<feature type="non-terminal residue" evidence="6">
    <location>
        <position position="1"/>
    </location>
</feature>
<feature type="compositionally biased region" description="Basic and acidic residues" evidence="5">
    <location>
        <begin position="38"/>
        <end position="50"/>
    </location>
</feature>
<gene>
    <name evidence="6" type="ORF">A6R68_15475</name>
</gene>
<dbReference type="GO" id="GO:0000785">
    <property type="term" value="C:chromatin"/>
    <property type="evidence" value="ECO:0007669"/>
    <property type="project" value="InterPro"/>
</dbReference>
<evidence type="ECO:0000256" key="5">
    <source>
        <dbReference type="SAM" id="MobiDB-lite"/>
    </source>
</evidence>
<evidence type="ECO:0000256" key="3">
    <source>
        <dbReference type="ARBA" id="ARBA00023125"/>
    </source>
</evidence>
<dbReference type="EMBL" id="LZPO01044538">
    <property type="protein sequence ID" value="OBS73990.1"/>
    <property type="molecule type" value="Genomic_DNA"/>
</dbReference>
<organism evidence="6 7">
    <name type="scientific">Neotoma lepida</name>
    <name type="common">Desert woodrat</name>
    <dbReference type="NCBI Taxonomy" id="56216"/>
    <lineage>
        <taxon>Eukaryota</taxon>
        <taxon>Metazoa</taxon>
        <taxon>Chordata</taxon>
        <taxon>Craniata</taxon>
        <taxon>Vertebrata</taxon>
        <taxon>Euteleostomi</taxon>
        <taxon>Mammalia</taxon>
        <taxon>Eutheria</taxon>
        <taxon>Euarchontoglires</taxon>
        <taxon>Glires</taxon>
        <taxon>Rodentia</taxon>
        <taxon>Myomorpha</taxon>
        <taxon>Muroidea</taxon>
        <taxon>Cricetidae</taxon>
        <taxon>Neotominae</taxon>
        <taxon>Neotoma</taxon>
    </lineage>
</organism>
<protein>
    <submittedName>
        <fullName evidence="6">Uncharacterized protein</fullName>
    </submittedName>
</protein>
<name>A0A1A6H815_NEOLE</name>
<dbReference type="GO" id="GO:0031492">
    <property type="term" value="F:nucleosomal DNA binding"/>
    <property type="evidence" value="ECO:0007669"/>
    <property type="project" value="InterPro"/>
</dbReference>
<keyword evidence="4" id="KW-0539">Nucleus</keyword>
<keyword evidence="7" id="KW-1185">Reference proteome</keyword>
<dbReference type="PROSITE" id="PS00355">
    <property type="entry name" value="HMG14_17"/>
    <property type="match status" value="1"/>
</dbReference>
<comment type="similarity">
    <text evidence="2">Belongs to the HMGN family.</text>
</comment>
<reference evidence="6 7" key="1">
    <citation type="submission" date="2016-06" db="EMBL/GenBank/DDBJ databases">
        <title>The Draft Genome Sequence and Annotation of the Desert Woodrat Neotoma lepida.</title>
        <authorList>
            <person name="Campbell M."/>
            <person name="Oakeson K.F."/>
            <person name="Yandell M."/>
            <person name="Halpert J.R."/>
            <person name="Dearing D."/>
        </authorList>
    </citation>
    <scope>NUCLEOTIDE SEQUENCE [LARGE SCALE GENOMIC DNA]</scope>
    <source>
        <strain evidence="6">417</strain>
        <tissue evidence="6">Liver</tissue>
    </source>
</reference>
<comment type="subcellular location">
    <subcellularLocation>
        <location evidence="1">Nucleus</location>
    </subcellularLocation>
</comment>
<evidence type="ECO:0000256" key="2">
    <source>
        <dbReference type="ARBA" id="ARBA00007696"/>
    </source>
</evidence>